<name>A0A317C8T8_9GAMM</name>
<protein>
    <submittedName>
        <fullName evidence="1">Uncharacterized protein</fullName>
    </submittedName>
</protein>
<organism evidence="1 2">
    <name type="scientific">Leucothrix pacifica</name>
    <dbReference type="NCBI Taxonomy" id="1247513"/>
    <lineage>
        <taxon>Bacteria</taxon>
        <taxon>Pseudomonadati</taxon>
        <taxon>Pseudomonadota</taxon>
        <taxon>Gammaproteobacteria</taxon>
        <taxon>Thiotrichales</taxon>
        <taxon>Thiotrichaceae</taxon>
        <taxon>Leucothrix</taxon>
    </lineage>
</organism>
<dbReference type="Proteomes" id="UP000245539">
    <property type="component" value="Unassembled WGS sequence"/>
</dbReference>
<reference evidence="1 2" key="1">
    <citation type="submission" date="2018-05" db="EMBL/GenBank/DDBJ databases">
        <title>Leucothrix arctica sp. nov., isolated from Arctic seawater.</title>
        <authorList>
            <person name="Choi A."/>
            <person name="Baek K."/>
        </authorList>
    </citation>
    <scope>NUCLEOTIDE SEQUENCE [LARGE SCALE GENOMIC DNA]</scope>
    <source>
        <strain evidence="1 2">JCM 18388</strain>
    </source>
</reference>
<sequence>MTDDGENAFGYGELPNVSMLAGAAWRCGYIALQEFAWDKNKENGRSGRADLYLCSSDYTQEYIEAKFDWLSLQSRNPKSVIEKTTRKALNDAIKTKQKRRHIKTVAVSFIAIYTKLTKYGEIYETLEEQINTIWQMPINGRKPDLLTWNFPEKLWQEDNRDPDTKDLTLGVLMLAQHTKETDTETEI</sequence>
<dbReference type="AlphaFoldDB" id="A0A317C8T8"/>
<gene>
    <name evidence="1" type="ORF">DKW60_19685</name>
</gene>
<evidence type="ECO:0000313" key="1">
    <source>
        <dbReference type="EMBL" id="PWQ92740.1"/>
    </source>
</evidence>
<proteinExistence type="predicted"/>
<evidence type="ECO:0000313" key="2">
    <source>
        <dbReference type="Proteomes" id="UP000245539"/>
    </source>
</evidence>
<dbReference type="EMBL" id="QGKM01000077">
    <property type="protein sequence ID" value="PWQ92740.1"/>
    <property type="molecule type" value="Genomic_DNA"/>
</dbReference>
<comment type="caution">
    <text evidence="1">The sequence shown here is derived from an EMBL/GenBank/DDBJ whole genome shotgun (WGS) entry which is preliminary data.</text>
</comment>
<keyword evidence="2" id="KW-1185">Reference proteome</keyword>
<accession>A0A317C8T8</accession>
<dbReference type="OrthoDB" id="7021248at2"/>
<dbReference type="RefSeq" id="WP_109839382.1">
    <property type="nucleotide sequence ID" value="NZ_QGKM01000077.1"/>
</dbReference>